<keyword evidence="3" id="KW-1185">Reference proteome</keyword>
<feature type="region of interest" description="Disordered" evidence="1">
    <location>
        <begin position="414"/>
        <end position="443"/>
    </location>
</feature>
<dbReference type="Proteomes" id="UP000054558">
    <property type="component" value="Unassembled WGS sequence"/>
</dbReference>
<dbReference type="EMBL" id="DF237099">
    <property type="protein sequence ID" value="GAQ83471.1"/>
    <property type="molecule type" value="Genomic_DNA"/>
</dbReference>
<proteinExistence type="predicted"/>
<feature type="compositionally biased region" description="Basic residues" evidence="1">
    <location>
        <begin position="425"/>
        <end position="442"/>
    </location>
</feature>
<sequence>MAAGYSRAQIEGIANTVFPRNTAFVDPMRPETSQVLQRILEESQSTDAVVRLLAIRRFKDIFQPFVRSASAESAVHAAVFLLERGFMKSVNQGLEESLAGRWLLLPSPEDTEKLSATANGYAPILLKPIICASAVECLAVDSRTAKYILKVSPRLPVLLKNLFLKEFTLGVELDLGMRPELQIKEAVLCAIPKLFYSEAFRKEIGQSTDFLAAVMDHAVADFQNKMVVMIAASVIHTARTYCFTGSPVKSLEESFLRFTAKIFMESSSKAQILYTIETLAQFTAHRVHSPTRRQEAAPEIPMLRSSVLALLLCQDELQNFDDSMRLAIFAGFLTESTALARNGTGCFLGSQFSMVQMKESAREDRAAVQRASQLRKILLSNTEREERALLYPVKSADRDATMEEALKRGLTLQDRRASTVDQGARKQHGKRATSKLANKRRPCGTTHSKVYRAILCTHRESTIQIWAPPS</sequence>
<evidence type="ECO:0000313" key="3">
    <source>
        <dbReference type="Proteomes" id="UP000054558"/>
    </source>
</evidence>
<organism evidence="2 3">
    <name type="scientific">Klebsormidium nitens</name>
    <name type="common">Green alga</name>
    <name type="synonym">Ulothrix nitens</name>
    <dbReference type="NCBI Taxonomy" id="105231"/>
    <lineage>
        <taxon>Eukaryota</taxon>
        <taxon>Viridiplantae</taxon>
        <taxon>Streptophyta</taxon>
        <taxon>Klebsormidiophyceae</taxon>
        <taxon>Klebsormidiales</taxon>
        <taxon>Klebsormidiaceae</taxon>
        <taxon>Klebsormidium</taxon>
    </lineage>
</organism>
<accession>A0A1Y1I2R1</accession>
<evidence type="ECO:0000313" key="2">
    <source>
        <dbReference type="EMBL" id="GAQ83471.1"/>
    </source>
</evidence>
<gene>
    <name evidence="2" type="ORF">KFL_001500010</name>
</gene>
<evidence type="ECO:0000256" key="1">
    <source>
        <dbReference type="SAM" id="MobiDB-lite"/>
    </source>
</evidence>
<name>A0A1Y1I2R1_KLENI</name>
<reference evidence="2 3" key="1">
    <citation type="journal article" date="2014" name="Nat. Commun.">
        <title>Klebsormidium flaccidum genome reveals primary factors for plant terrestrial adaptation.</title>
        <authorList>
            <person name="Hori K."/>
            <person name="Maruyama F."/>
            <person name="Fujisawa T."/>
            <person name="Togashi T."/>
            <person name="Yamamoto N."/>
            <person name="Seo M."/>
            <person name="Sato S."/>
            <person name="Yamada T."/>
            <person name="Mori H."/>
            <person name="Tajima N."/>
            <person name="Moriyama T."/>
            <person name="Ikeuchi M."/>
            <person name="Watanabe M."/>
            <person name="Wada H."/>
            <person name="Kobayashi K."/>
            <person name="Saito M."/>
            <person name="Masuda T."/>
            <person name="Sasaki-Sekimoto Y."/>
            <person name="Mashiguchi K."/>
            <person name="Awai K."/>
            <person name="Shimojima M."/>
            <person name="Masuda S."/>
            <person name="Iwai M."/>
            <person name="Nobusawa T."/>
            <person name="Narise T."/>
            <person name="Kondo S."/>
            <person name="Saito H."/>
            <person name="Sato R."/>
            <person name="Murakawa M."/>
            <person name="Ihara Y."/>
            <person name="Oshima-Yamada Y."/>
            <person name="Ohtaka K."/>
            <person name="Satoh M."/>
            <person name="Sonobe K."/>
            <person name="Ishii M."/>
            <person name="Ohtani R."/>
            <person name="Kanamori-Sato M."/>
            <person name="Honoki R."/>
            <person name="Miyazaki D."/>
            <person name="Mochizuki H."/>
            <person name="Umetsu J."/>
            <person name="Higashi K."/>
            <person name="Shibata D."/>
            <person name="Kamiya Y."/>
            <person name="Sato N."/>
            <person name="Nakamura Y."/>
            <person name="Tabata S."/>
            <person name="Ida S."/>
            <person name="Kurokawa K."/>
            <person name="Ohta H."/>
        </authorList>
    </citation>
    <scope>NUCLEOTIDE SEQUENCE [LARGE SCALE GENOMIC DNA]</scope>
    <source>
        <strain evidence="2 3">NIES-2285</strain>
    </source>
</reference>
<protein>
    <submittedName>
        <fullName evidence="2">Uncharacterized protein</fullName>
    </submittedName>
</protein>
<dbReference type="AlphaFoldDB" id="A0A1Y1I2R1"/>